<gene>
    <name evidence="2" type="ORF">FOZ60_005799</name>
</gene>
<dbReference type="OrthoDB" id="2019884at2759"/>
<dbReference type="Proteomes" id="UP000541610">
    <property type="component" value="Unassembled WGS sequence"/>
</dbReference>
<evidence type="ECO:0000313" key="3">
    <source>
        <dbReference type="Proteomes" id="UP000541610"/>
    </source>
</evidence>
<name>A0A7J6PI60_PEROL</name>
<feature type="compositionally biased region" description="Low complexity" evidence="1">
    <location>
        <begin position="1"/>
        <end position="39"/>
    </location>
</feature>
<organism evidence="2 3">
    <name type="scientific">Perkinsus olseni</name>
    <name type="common">Perkinsus atlanticus</name>
    <dbReference type="NCBI Taxonomy" id="32597"/>
    <lineage>
        <taxon>Eukaryota</taxon>
        <taxon>Sar</taxon>
        <taxon>Alveolata</taxon>
        <taxon>Perkinsozoa</taxon>
        <taxon>Perkinsea</taxon>
        <taxon>Perkinsida</taxon>
        <taxon>Perkinsidae</taxon>
        <taxon>Perkinsus</taxon>
    </lineage>
</organism>
<accession>A0A7J6PI60</accession>
<protein>
    <submittedName>
        <fullName evidence="2">Uncharacterized protein</fullName>
    </submittedName>
</protein>
<evidence type="ECO:0000313" key="2">
    <source>
        <dbReference type="EMBL" id="KAF4695061.1"/>
    </source>
</evidence>
<sequence>MSSSNSTRRVSKSISTSRLSNASSSSVAARSCKPRSSGRSTRKTRSSSSSKSLSSDDDGWEWYEDTADGPGYYPLSRSRSTGFLPQIGRGQNPGGLGDRSGADIPGYGGYIPGKYSDNVFGQVFANANRVAQAIKLQQAMDRDEAHQGRMDEWQKEGGKIMRAWKDSQHGRYHHIKGVAQQGHMDS</sequence>
<dbReference type="EMBL" id="JABANP010000024">
    <property type="protein sequence ID" value="KAF4695061.1"/>
    <property type="molecule type" value="Genomic_DNA"/>
</dbReference>
<reference evidence="2 3" key="1">
    <citation type="submission" date="2020-04" db="EMBL/GenBank/DDBJ databases">
        <title>Perkinsus olseni comparative genomics.</title>
        <authorList>
            <person name="Bogema D.R."/>
        </authorList>
    </citation>
    <scope>NUCLEOTIDE SEQUENCE [LARGE SCALE GENOMIC DNA]</scope>
    <source>
        <strain evidence="2">00978-12</strain>
    </source>
</reference>
<comment type="caution">
    <text evidence="2">The sequence shown here is derived from an EMBL/GenBank/DDBJ whole genome shotgun (WGS) entry which is preliminary data.</text>
</comment>
<dbReference type="AlphaFoldDB" id="A0A7J6PI60"/>
<proteinExistence type="predicted"/>
<feature type="region of interest" description="Disordered" evidence="1">
    <location>
        <begin position="80"/>
        <end position="103"/>
    </location>
</feature>
<feature type="region of interest" description="Disordered" evidence="1">
    <location>
        <begin position="1"/>
        <end position="61"/>
    </location>
</feature>
<evidence type="ECO:0000256" key="1">
    <source>
        <dbReference type="SAM" id="MobiDB-lite"/>
    </source>
</evidence>